<dbReference type="SUPFAM" id="SSF56436">
    <property type="entry name" value="C-type lectin-like"/>
    <property type="match status" value="1"/>
</dbReference>
<reference evidence="4 5" key="1">
    <citation type="submission" date="2024-05" db="EMBL/GenBank/DDBJ databases">
        <authorList>
            <person name="Wallberg A."/>
        </authorList>
    </citation>
    <scope>NUCLEOTIDE SEQUENCE [LARGE SCALE GENOMIC DNA]</scope>
</reference>
<dbReference type="PROSITE" id="PS50041">
    <property type="entry name" value="C_TYPE_LECTIN_2"/>
    <property type="match status" value="1"/>
</dbReference>
<gene>
    <name evidence="4" type="ORF">MNOR_LOCUS22920</name>
</gene>
<feature type="chain" id="PRO_5043819577" description="C-type lectin domain-containing protein" evidence="2">
    <location>
        <begin position="22"/>
        <end position="385"/>
    </location>
</feature>
<proteinExistence type="predicted"/>
<evidence type="ECO:0000313" key="4">
    <source>
        <dbReference type="EMBL" id="CAL4122198.1"/>
    </source>
</evidence>
<keyword evidence="2" id="KW-0732">Signal</keyword>
<dbReference type="AlphaFoldDB" id="A0AAV2RE53"/>
<dbReference type="Pfam" id="PF00059">
    <property type="entry name" value="Lectin_C"/>
    <property type="match status" value="1"/>
</dbReference>
<dbReference type="InterPro" id="IPR001304">
    <property type="entry name" value="C-type_lectin-like"/>
</dbReference>
<dbReference type="Proteomes" id="UP001497623">
    <property type="component" value="Unassembled WGS sequence"/>
</dbReference>
<evidence type="ECO:0000256" key="1">
    <source>
        <dbReference type="SAM" id="Coils"/>
    </source>
</evidence>
<comment type="caution">
    <text evidence="4">The sequence shown here is derived from an EMBL/GenBank/DDBJ whole genome shotgun (WGS) entry which is preliminary data.</text>
</comment>
<evidence type="ECO:0000259" key="3">
    <source>
        <dbReference type="PROSITE" id="PS50041"/>
    </source>
</evidence>
<protein>
    <recommendedName>
        <fullName evidence="3">C-type lectin domain-containing protein</fullName>
    </recommendedName>
</protein>
<name>A0AAV2RE53_MEGNR</name>
<dbReference type="SMART" id="SM00034">
    <property type="entry name" value="CLECT"/>
    <property type="match status" value="1"/>
</dbReference>
<dbReference type="EMBL" id="CAXKWB010019689">
    <property type="protein sequence ID" value="CAL4122198.1"/>
    <property type="molecule type" value="Genomic_DNA"/>
</dbReference>
<evidence type="ECO:0000313" key="5">
    <source>
        <dbReference type="Proteomes" id="UP001497623"/>
    </source>
</evidence>
<feature type="domain" description="C-type lectin" evidence="3">
    <location>
        <begin position="255"/>
        <end position="374"/>
    </location>
</feature>
<feature type="signal peptide" evidence="2">
    <location>
        <begin position="1"/>
        <end position="21"/>
    </location>
</feature>
<keyword evidence="5" id="KW-1185">Reference proteome</keyword>
<dbReference type="Gene3D" id="1.20.5.340">
    <property type="match status" value="1"/>
</dbReference>
<accession>A0AAV2RE53</accession>
<sequence length="385" mass="43384">MTMVFSRDLIAFIMCTITVCGFVVNSDGITYDPEASISANQLGLMKIIKHFKSCTKVTCGNFEEIAKMSHVVHKNQNDINLLVNVVKDTSMSMMESITQLTAAVRQNTEDIGQLKTVVQQHQADVSQLSRQATRNQEDIGLMTSAIKEAFLNNHQLVKENQGLMKENQELFKEVAKRTKEDNNQLTRSINMMVQRNQDDIHKLTTFLQPQAVGEQDEHRVVERASPHLENRLPDHGDNVFHREELADCSSEYFELGGQCFRAYISNTVSWEAGRRICRQEGAELAQPRNLRQLAIHLSRNIRETWYWLGGQGDGTHARWISGELLSSDTPWASREPGDQVSTSQCLDLRASHNYPISGPLYANDCSGTSYVLCECSGSCARENNP</sequence>
<dbReference type="InterPro" id="IPR016187">
    <property type="entry name" value="CTDL_fold"/>
</dbReference>
<keyword evidence="1" id="KW-0175">Coiled coil</keyword>
<feature type="coiled-coil region" evidence="1">
    <location>
        <begin position="111"/>
        <end position="173"/>
    </location>
</feature>
<evidence type="ECO:0000256" key="2">
    <source>
        <dbReference type="SAM" id="SignalP"/>
    </source>
</evidence>
<organism evidence="4 5">
    <name type="scientific">Meganyctiphanes norvegica</name>
    <name type="common">Northern krill</name>
    <name type="synonym">Thysanopoda norvegica</name>
    <dbReference type="NCBI Taxonomy" id="48144"/>
    <lineage>
        <taxon>Eukaryota</taxon>
        <taxon>Metazoa</taxon>
        <taxon>Ecdysozoa</taxon>
        <taxon>Arthropoda</taxon>
        <taxon>Crustacea</taxon>
        <taxon>Multicrustacea</taxon>
        <taxon>Malacostraca</taxon>
        <taxon>Eumalacostraca</taxon>
        <taxon>Eucarida</taxon>
        <taxon>Euphausiacea</taxon>
        <taxon>Euphausiidae</taxon>
        <taxon>Meganyctiphanes</taxon>
    </lineage>
</organism>
<dbReference type="InterPro" id="IPR016186">
    <property type="entry name" value="C-type_lectin-like/link_sf"/>
</dbReference>
<dbReference type="Gene3D" id="3.10.100.10">
    <property type="entry name" value="Mannose-Binding Protein A, subunit A"/>
    <property type="match status" value="1"/>
</dbReference>
<dbReference type="CDD" id="cd00037">
    <property type="entry name" value="CLECT"/>
    <property type="match status" value="1"/>
</dbReference>